<keyword evidence="2" id="KW-1185">Reference proteome</keyword>
<comment type="caution">
    <text evidence="1">The sequence shown here is derived from an EMBL/GenBank/DDBJ whole genome shotgun (WGS) entry which is preliminary data.</text>
</comment>
<protein>
    <submittedName>
        <fullName evidence="1">DUF4402 domain-containing protein</fullName>
    </submittedName>
</protein>
<dbReference type="InterPro" id="IPR025514">
    <property type="entry name" value="DUF4402"/>
</dbReference>
<dbReference type="Pfam" id="PF14352">
    <property type="entry name" value="DUF4402"/>
    <property type="match status" value="1"/>
</dbReference>
<name>A0A3N5CRB9_9SPHN</name>
<sequence length="192" mass="19636">MKKEQSAVSKSVFRARLAGSILAVLFPGCSLLAQQGGDTAEGLATAEVVEPIRATKLSDLAFGGVVVERDSGGAVRVPADSSGVVHSGSARPQCRAGGCETHPARFRVSGEADRVYRIHAPAAVTATGALTGASLAVTDLTIRSDNAPDLAAGGRLDAEGRDRFALGGTLAVPAGTRPDYFRADIAVTVSYD</sequence>
<dbReference type="AlphaFoldDB" id="A0A3N5CRB9"/>
<accession>A0A3N5CRB9</accession>
<proteinExistence type="predicted"/>
<dbReference type="EMBL" id="RPFZ01000001">
    <property type="protein sequence ID" value="RPF71157.1"/>
    <property type="molecule type" value="Genomic_DNA"/>
</dbReference>
<reference evidence="1 2" key="1">
    <citation type="submission" date="2018-11" db="EMBL/GenBank/DDBJ databases">
        <title>Erythrobacter spongiae sp. nov., isolated from a marine sponge.</title>
        <authorList>
            <person name="Zhuang L."/>
            <person name="Luo L."/>
        </authorList>
    </citation>
    <scope>NUCLEOTIDE SEQUENCE [LARGE SCALE GENOMIC DNA]</scope>
    <source>
        <strain evidence="1 2">HN-E23</strain>
    </source>
</reference>
<gene>
    <name evidence="1" type="ORF">EG799_05670</name>
</gene>
<organism evidence="1 2">
    <name type="scientific">Aurantiacibacter spongiae</name>
    <dbReference type="NCBI Taxonomy" id="2488860"/>
    <lineage>
        <taxon>Bacteria</taxon>
        <taxon>Pseudomonadati</taxon>
        <taxon>Pseudomonadota</taxon>
        <taxon>Alphaproteobacteria</taxon>
        <taxon>Sphingomonadales</taxon>
        <taxon>Erythrobacteraceae</taxon>
        <taxon>Aurantiacibacter</taxon>
    </lineage>
</organism>
<dbReference type="Proteomes" id="UP000275232">
    <property type="component" value="Unassembled WGS sequence"/>
</dbReference>
<evidence type="ECO:0000313" key="2">
    <source>
        <dbReference type="Proteomes" id="UP000275232"/>
    </source>
</evidence>
<evidence type="ECO:0000313" key="1">
    <source>
        <dbReference type="EMBL" id="RPF71157.1"/>
    </source>
</evidence>